<organism evidence="3">
    <name type="scientific">Actinobacillus pleuropneumoniae</name>
    <name type="common">Haemophilus pleuropneumoniae</name>
    <dbReference type="NCBI Taxonomy" id="715"/>
    <lineage>
        <taxon>Bacteria</taxon>
        <taxon>Pseudomonadati</taxon>
        <taxon>Pseudomonadota</taxon>
        <taxon>Gammaproteobacteria</taxon>
        <taxon>Pasteurellales</taxon>
        <taxon>Pasteurellaceae</taxon>
        <taxon>Actinobacillus</taxon>
    </lineage>
</organism>
<feature type="chain" id="PRO_5007717590" evidence="2">
    <location>
        <begin position="22"/>
        <end position="368"/>
    </location>
</feature>
<evidence type="ECO:0000313" key="3">
    <source>
        <dbReference type="EMBL" id="AAD00609.1"/>
    </source>
</evidence>
<name>Q9RCG3_ACTPL</name>
<keyword evidence="2" id="KW-0732">Signal</keyword>
<dbReference type="EMBL" id="AB007573">
    <property type="protein sequence ID" value="BAD99422.1"/>
    <property type="molecule type" value="Genomic_DNA"/>
</dbReference>
<gene>
    <name evidence="4" type="primary">omlA</name>
    <name evidence="6" type="ORF">NCTC10976_01935</name>
</gene>
<feature type="compositionally biased region" description="Basic and acidic residues" evidence="1">
    <location>
        <begin position="105"/>
        <end position="121"/>
    </location>
</feature>
<evidence type="ECO:0000313" key="4">
    <source>
        <dbReference type="EMBL" id="BAD99422.1"/>
    </source>
</evidence>
<accession>Q9RCG3</accession>
<protein>
    <submittedName>
        <fullName evidence="3 6">Outer membrane lipoprotein</fullName>
    </submittedName>
</protein>
<dbReference type="RefSeq" id="WP_005602593.1">
    <property type="nucleotide sequence ID" value="NZ_CBDBSW010000005.1"/>
</dbReference>
<reference evidence="4" key="2">
    <citation type="journal article" date="2008" name="Jpn. Agric. Res. Q.">
        <title>Development of typing methods of Actinobacillus pleuropenumoniae based on the antigenic and genetic diversity of the protective outer membrane lipoprotein.</title>
        <authorList>
            <person name="Ito H."/>
        </authorList>
    </citation>
    <scope>NUCLEOTIDE SEQUENCE</scope>
    <source>
        <strain evidence="5">405</strain>
        <strain evidence="4">S1536</strain>
    </source>
</reference>
<evidence type="ECO:0000256" key="2">
    <source>
        <dbReference type="SAM" id="SignalP"/>
    </source>
</evidence>
<reference evidence="3" key="1">
    <citation type="journal article" date="1998" name="J. Clin. Microbiol.">
        <title>Improved diagnostic PCR assay for Actinobacillus pleuropneumoniae based on the nucleotide sequence of an outer membrane lipoprotein.</title>
        <authorList>
            <person name="Gram T."/>
            <person name="Ahrens P."/>
        </authorList>
    </citation>
    <scope>NUCLEOTIDE SEQUENCE</scope>
    <source>
        <strain evidence="3">S1536</strain>
    </source>
</reference>
<dbReference type="EMBL" id="AB007580">
    <property type="protein sequence ID" value="BAD99428.1"/>
    <property type="molecule type" value="Genomic_DNA"/>
</dbReference>
<evidence type="ECO:0000313" key="6">
    <source>
        <dbReference type="EMBL" id="VEJ17778.1"/>
    </source>
</evidence>
<feature type="signal peptide" evidence="2">
    <location>
        <begin position="1"/>
        <end position="21"/>
    </location>
</feature>
<feature type="compositionally biased region" description="Basic and acidic residues" evidence="1">
    <location>
        <begin position="48"/>
        <end position="68"/>
    </location>
</feature>
<dbReference type="SUPFAM" id="SSF56925">
    <property type="entry name" value="OMPA-like"/>
    <property type="match status" value="1"/>
</dbReference>
<proteinExistence type="predicted"/>
<dbReference type="Proteomes" id="UP000275510">
    <property type="component" value="Chromosome"/>
</dbReference>
<reference evidence="6 7" key="3">
    <citation type="submission" date="2018-12" db="EMBL/GenBank/DDBJ databases">
        <authorList>
            <consortium name="Pathogen Informatics"/>
        </authorList>
    </citation>
    <scope>NUCLEOTIDE SEQUENCE [LARGE SCALE GENOMIC DNA]</scope>
    <source>
        <strain evidence="6 7">NCTC10976</strain>
    </source>
</reference>
<dbReference type="EMBL" id="U86676">
    <property type="protein sequence ID" value="AAD00609.1"/>
    <property type="molecule type" value="Genomic_DNA"/>
</dbReference>
<keyword evidence="3" id="KW-0449">Lipoprotein</keyword>
<dbReference type="PROSITE" id="PS51257">
    <property type="entry name" value="PROKAR_LIPOPROTEIN"/>
    <property type="match status" value="1"/>
</dbReference>
<dbReference type="EMBL" id="LR134515">
    <property type="protein sequence ID" value="VEJ17778.1"/>
    <property type="molecule type" value="Genomic_DNA"/>
</dbReference>
<dbReference type="Gene3D" id="2.40.160.90">
    <property type="match status" value="1"/>
</dbReference>
<sequence>MNIATKLIAGLVAGLVLTACSGGGSSGSSSKPNSELTPKVDMSAPKAEQPKKEEVPQADNSKAEEPKEMAPQVDSPKAEEPKNMAPQMGNPKLNDPQVMAPKMDNPQKDAPKGEELSKDKSNAEILKELGVKDINSGIINNADVVLNLKIDEKDQIKIVLDKSEINRDSLKVTNAIPTQDIKTLKDSSGKLLGYYGYMQLSQVRQDESYSTDSLNLSNYYLLSMNEQEKTRPSKSLTYKGTMIYGYSSVANNKLEAEVKAQYDHSSKKLSMQVFGQDNEHWRLAEASGINNVKLPASKLRDVIVSDKGDINGLLYLEDSTPSKFTPNANFSGGFFGKNGEVLAGKAESIKGEWQGVIGATATTKEDKK</sequence>
<feature type="region of interest" description="Disordered" evidence="1">
    <location>
        <begin position="18"/>
        <end position="121"/>
    </location>
</feature>
<evidence type="ECO:0000313" key="5">
    <source>
        <dbReference type="EMBL" id="BAD99428.1"/>
    </source>
</evidence>
<evidence type="ECO:0000256" key="1">
    <source>
        <dbReference type="SAM" id="MobiDB-lite"/>
    </source>
</evidence>
<dbReference type="AlphaFoldDB" id="Q9RCG3"/>
<evidence type="ECO:0000313" key="7">
    <source>
        <dbReference type="Proteomes" id="UP000275510"/>
    </source>
</evidence>
<dbReference type="InterPro" id="IPR011250">
    <property type="entry name" value="OMP/PagP_B-barrel"/>
</dbReference>